<evidence type="ECO:0000256" key="1">
    <source>
        <dbReference type="SAM" id="Phobius"/>
    </source>
</evidence>
<keyword evidence="1" id="KW-1133">Transmembrane helix</keyword>
<dbReference type="AlphaFoldDB" id="A0A845SN17"/>
<reference evidence="2 3" key="1">
    <citation type="submission" date="2019-12" db="EMBL/GenBank/DDBJ databases">
        <authorList>
            <person name="Lee S.D."/>
        </authorList>
    </citation>
    <scope>NUCLEOTIDE SEQUENCE [LARGE SCALE GENOMIC DNA]</scope>
    <source>
        <strain evidence="2 3">SAP-6</strain>
    </source>
</reference>
<evidence type="ECO:0000313" key="2">
    <source>
        <dbReference type="EMBL" id="NDL63948.1"/>
    </source>
</evidence>
<keyword evidence="1" id="KW-0472">Membrane</keyword>
<feature type="transmembrane region" description="Helical" evidence="1">
    <location>
        <begin position="78"/>
        <end position="106"/>
    </location>
</feature>
<proteinExistence type="predicted"/>
<comment type="caution">
    <text evidence="2">The sequence shown here is derived from an EMBL/GenBank/DDBJ whole genome shotgun (WGS) entry which is preliminary data.</text>
</comment>
<feature type="transmembrane region" description="Helical" evidence="1">
    <location>
        <begin position="6"/>
        <end position="24"/>
    </location>
</feature>
<dbReference type="Proteomes" id="UP000461443">
    <property type="component" value="Unassembled WGS sequence"/>
</dbReference>
<dbReference type="NCBIfam" id="NF007711">
    <property type="entry name" value="PRK10408.1"/>
    <property type="match status" value="1"/>
</dbReference>
<dbReference type="InterPro" id="IPR008407">
    <property type="entry name" value="Brnchd-chn_aa_trnsp_AzlD"/>
</dbReference>
<evidence type="ECO:0000313" key="3">
    <source>
        <dbReference type="Proteomes" id="UP000461443"/>
    </source>
</evidence>
<name>A0A845SN17_9GAMM</name>
<dbReference type="EMBL" id="WUBS01000010">
    <property type="protein sequence ID" value="NDL63948.1"/>
    <property type="molecule type" value="Genomic_DNA"/>
</dbReference>
<sequence>MNTNVIIIGLVVGTANYLFRYLPLRFSGRRKSIGTGGNWAGLLLDGIGIASICALLVVSSVPEVMRDPAKLAPTLAGFAILIACFYQTRSIVISTLGGALCFGLVFKLLSA</sequence>
<keyword evidence="3" id="KW-1185">Reference proteome</keyword>
<protein>
    <submittedName>
        <fullName evidence="2">L-valine transporter subunit YgaH</fullName>
    </submittedName>
</protein>
<keyword evidence="1" id="KW-0812">Transmembrane</keyword>
<organism evidence="2 3">
    <name type="scientific">Acerihabitans arboris</name>
    <dbReference type="NCBI Taxonomy" id="2691583"/>
    <lineage>
        <taxon>Bacteria</taxon>
        <taxon>Pseudomonadati</taxon>
        <taxon>Pseudomonadota</taxon>
        <taxon>Gammaproteobacteria</taxon>
        <taxon>Enterobacterales</taxon>
        <taxon>Pectobacteriaceae</taxon>
        <taxon>Acerihabitans</taxon>
    </lineage>
</organism>
<reference evidence="2 3" key="2">
    <citation type="submission" date="2020-02" db="EMBL/GenBank/DDBJ databases">
        <title>The new genus of Enterobacteriales.</title>
        <authorList>
            <person name="Kim I.S."/>
        </authorList>
    </citation>
    <scope>NUCLEOTIDE SEQUENCE [LARGE SCALE GENOMIC DNA]</scope>
    <source>
        <strain evidence="2 3">SAP-6</strain>
    </source>
</reference>
<feature type="transmembrane region" description="Helical" evidence="1">
    <location>
        <begin position="36"/>
        <end position="58"/>
    </location>
</feature>
<dbReference type="RefSeq" id="WP_162366671.1">
    <property type="nucleotide sequence ID" value="NZ_WUBS01000010.1"/>
</dbReference>
<accession>A0A845SN17</accession>
<gene>
    <name evidence="2" type="primary">ygaH</name>
    <name evidence="2" type="ORF">GRH90_14475</name>
</gene>
<dbReference type="Pfam" id="PF05437">
    <property type="entry name" value="AzlD"/>
    <property type="match status" value="1"/>
</dbReference>